<organism evidence="1 2">
    <name type="scientific">Ambrosiozyma monospora</name>
    <name type="common">Yeast</name>
    <name type="synonym">Endomycopsis monosporus</name>
    <dbReference type="NCBI Taxonomy" id="43982"/>
    <lineage>
        <taxon>Eukaryota</taxon>
        <taxon>Fungi</taxon>
        <taxon>Dikarya</taxon>
        <taxon>Ascomycota</taxon>
        <taxon>Saccharomycotina</taxon>
        <taxon>Pichiomycetes</taxon>
        <taxon>Pichiales</taxon>
        <taxon>Pichiaceae</taxon>
        <taxon>Ambrosiozyma</taxon>
    </lineage>
</organism>
<keyword evidence="2" id="KW-1185">Reference proteome</keyword>
<dbReference type="EMBL" id="BSXS01007348">
    <property type="protein sequence ID" value="GME88464.1"/>
    <property type="molecule type" value="Genomic_DNA"/>
</dbReference>
<evidence type="ECO:0000313" key="2">
    <source>
        <dbReference type="Proteomes" id="UP001165064"/>
    </source>
</evidence>
<dbReference type="Proteomes" id="UP001165064">
    <property type="component" value="Unassembled WGS sequence"/>
</dbReference>
<gene>
    <name evidence="1" type="ORF">Amon02_000836800</name>
</gene>
<reference evidence="1" key="1">
    <citation type="submission" date="2023-04" db="EMBL/GenBank/DDBJ databases">
        <title>Ambrosiozyma monospora NBRC 10751.</title>
        <authorList>
            <person name="Ichikawa N."/>
            <person name="Sato H."/>
            <person name="Tonouchi N."/>
        </authorList>
    </citation>
    <scope>NUCLEOTIDE SEQUENCE</scope>
    <source>
        <strain evidence="1">NBRC 10751</strain>
    </source>
</reference>
<sequence length="270" mass="30713">MERNKIDSSKLQGEEFEIIENLKETTKSLPTKEAMQKEMDENRVIPVFNAEATSVDDIYPLFNIVPKKIFESIRVDFLDPSLPANEQLNKLPYVNSRYLFKKLSSNNSENAQQQEKLRIIYYVSCLMGLYSFRRLRSKDKLADSFTHQPSNLVIDEMLSKFTVLSGNKKSFTMDPINEDKLLSFMLALALKLDDYRVEVQPLAQELSLKTSKLTGIFRSLGCVIKNIPAAEAKSLGLSKSAAASYKIASLTVPFKVPEVARRRGGMQQRR</sequence>
<proteinExistence type="predicted"/>
<comment type="caution">
    <text evidence="1">The sequence shown here is derived from an EMBL/GenBank/DDBJ whole genome shotgun (WGS) entry which is preliminary data.</text>
</comment>
<name>A0ACB5THP7_AMBMO</name>
<protein>
    <submittedName>
        <fullName evidence="1">Unnamed protein product</fullName>
    </submittedName>
</protein>
<accession>A0ACB5THP7</accession>
<evidence type="ECO:0000313" key="1">
    <source>
        <dbReference type="EMBL" id="GME88464.1"/>
    </source>
</evidence>